<dbReference type="EMBL" id="BKCJ010003008">
    <property type="protein sequence ID" value="GEU52391.1"/>
    <property type="molecule type" value="Genomic_DNA"/>
</dbReference>
<dbReference type="PANTHER" id="PTHR45786:SF74">
    <property type="entry name" value="ATP-DEPENDENT DNA HELICASE"/>
    <property type="match status" value="1"/>
</dbReference>
<accession>A0A6L2KS65</accession>
<dbReference type="AlphaFoldDB" id="A0A6L2KS65"/>
<dbReference type="SUPFAM" id="SSF50249">
    <property type="entry name" value="Nucleic acid-binding proteins"/>
    <property type="match status" value="1"/>
</dbReference>
<dbReference type="Gene3D" id="2.40.50.140">
    <property type="entry name" value="Nucleic acid-binding proteins"/>
    <property type="match status" value="2"/>
</dbReference>
<evidence type="ECO:0000256" key="1">
    <source>
        <dbReference type="SAM" id="MobiDB-lite"/>
    </source>
</evidence>
<evidence type="ECO:0000313" key="2">
    <source>
        <dbReference type="EMBL" id="GEU52391.1"/>
    </source>
</evidence>
<dbReference type="PANTHER" id="PTHR45786">
    <property type="entry name" value="DNA BINDING PROTEIN-LIKE"/>
    <property type="match status" value="1"/>
</dbReference>
<reference evidence="2" key="1">
    <citation type="journal article" date="2019" name="Sci. Rep.">
        <title>Draft genome of Tanacetum cinerariifolium, the natural source of mosquito coil.</title>
        <authorList>
            <person name="Yamashiro T."/>
            <person name="Shiraishi A."/>
            <person name="Satake H."/>
            <person name="Nakayama K."/>
        </authorList>
    </citation>
    <scope>NUCLEOTIDE SEQUENCE</scope>
</reference>
<organism evidence="2">
    <name type="scientific">Tanacetum cinerariifolium</name>
    <name type="common">Dalmatian daisy</name>
    <name type="synonym">Chrysanthemum cinerariifolium</name>
    <dbReference type="NCBI Taxonomy" id="118510"/>
    <lineage>
        <taxon>Eukaryota</taxon>
        <taxon>Viridiplantae</taxon>
        <taxon>Streptophyta</taxon>
        <taxon>Embryophyta</taxon>
        <taxon>Tracheophyta</taxon>
        <taxon>Spermatophyta</taxon>
        <taxon>Magnoliopsida</taxon>
        <taxon>eudicotyledons</taxon>
        <taxon>Gunneridae</taxon>
        <taxon>Pentapetalae</taxon>
        <taxon>asterids</taxon>
        <taxon>campanulids</taxon>
        <taxon>Asterales</taxon>
        <taxon>Asteraceae</taxon>
        <taxon>Asteroideae</taxon>
        <taxon>Anthemideae</taxon>
        <taxon>Anthemidinae</taxon>
        <taxon>Tanacetum</taxon>
    </lineage>
</organism>
<feature type="compositionally biased region" description="Basic and acidic residues" evidence="1">
    <location>
        <begin position="331"/>
        <end position="342"/>
    </location>
</feature>
<comment type="caution">
    <text evidence="2">The sequence shown here is derived from an EMBL/GenBank/DDBJ whole genome shotgun (WGS) entry which is preliminary data.</text>
</comment>
<protein>
    <submittedName>
        <fullName evidence="2">Uncharacterized protein</fullName>
    </submittedName>
</protein>
<sequence length="796" mass="89825">MSINSGDHTGSKTASKAAMLSCSTQSKPLLFLDQLEVDVTGTIVVMIGRVWDVNAVTGCYLSTDFVVSDSKGNMIHCTAKSSVAYNFLRLKEGDIVGYVTNVGQTSYTKTGSKTLEFYLANQRGQLLWVTLWGELRDVLVENKIKHTGFGAMVLTGMSGKEYNNKSYLSSTSSMVFCDDDDIQCLQELKADDSCAAPSKAPLAIDCSQPREGTLENLLIWARNRQNNTVTFHYKVMIKNFRTKKGWNYPYRLKVAVTDNTVHTIVVMFNDTATELLKCSAESLMEKEKIIPNASAEDCASSSTAAVTANDVESPGKIVTKPPTVYTPLKPNEGKKQKGHAFEDSDVDEVSGPQENTRNSNAKVVVDTQKKRKRGLFKKSVSIRANTIIGPGGRVQSYMDNASRNTQGMTPSFTDILQNSVRIQANIIIRQDGRVKSYCGIRLTETATDYLGPTHLRKDKKGSKKAAFISAGVPVMYYDIGPPTHQCRNFGATMWYEEREESHDQPSTAEFRDNIRVYNNMFSFTLFGAKIDNSINTGRAPYTFRINGQNYHRMGSLLPAEGMPSKFAQLYFFDTQNEDARNAACTNDGKCSKHFPKPFLAETFLDEDGYPHYRRRDNKVTFKKGKFMYDNKYVVPHNRNPLLKYKVHINVEWCNRSRAIKYLFKYLNKGPYIATIVIEENVRNETTLGTENVLKVDEIKNYLNCWFLAPCEAVWRLFSFDINYAYPSVKQLSFHLPNQNAITLRDSEKLPALLQKEGIDVTMFTDRFELNKCNTAARTLTYADIPKHYVWHGQSKQ</sequence>
<name>A0A6L2KS65_TANCI</name>
<dbReference type="InterPro" id="IPR012340">
    <property type="entry name" value="NA-bd_OB-fold"/>
</dbReference>
<gene>
    <name evidence="2" type="ORF">Tci_024369</name>
</gene>
<feature type="region of interest" description="Disordered" evidence="1">
    <location>
        <begin position="313"/>
        <end position="361"/>
    </location>
</feature>
<proteinExistence type="predicted"/>
<feature type="compositionally biased region" description="Polar residues" evidence="1">
    <location>
        <begin position="352"/>
        <end position="361"/>
    </location>
</feature>